<sequence>MKIVIAPDSFKESLSALEAANAIERGFKLVFPNARYSKMPMADGGEGTVQSLVDATNGKIEERIVTGPLGEPVKAFFGLIGDGETAVIEMAAASGLHLVPAENRNPLVTSTKGTGELISAALDFGVNHIIIGLGGSATNDGGAGMVQALGIRLLDELGNDIGFGGGALSQIVTIDLAGLDDRLKDVQIEVACDVDNPLTGPRGASAIFGPQKGATPEMIDLLDKNLSHFADVAERVLGKSFRDIEGVGAAGGLGASLLAFLNGDLKRGIQIVLDAVNFEEVVKDADLVITGEGRIDSQTIYGKTPIGVAKAAKKYGVPVIGLAGSLSEDSDVVYEHGIDALFSIVPGIVKLPDAFEHAAHYMERTARNIAASMRAVKNSDE</sequence>
<dbReference type="PIRSF" id="PIRSF006078">
    <property type="entry name" value="GlxK"/>
    <property type="match status" value="1"/>
</dbReference>
<dbReference type="PANTHER" id="PTHR21599:SF0">
    <property type="entry name" value="GLYCERATE KINASE"/>
    <property type="match status" value="1"/>
</dbReference>
<dbReference type="Proteomes" id="UP000515490">
    <property type="component" value="Chromosome"/>
</dbReference>
<keyword evidence="2 4" id="KW-0808">Transferase</keyword>
<proteinExistence type="inferred from homology"/>
<evidence type="ECO:0000256" key="4">
    <source>
        <dbReference type="PIRNR" id="PIRNR006078"/>
    </source>
</evidence>
<accession>A0ABX6S796</accession>
<evidence type="ECO:0000256" key="2">
    <source>
        <dbReference type="ARBA" id="ARBA00022679"/>
    </source>
</evidence>
<evidence type="ECO:0000256" key="3">
    <source>
        <dbReference type="ARBA" id="ARBA00022777"/>
    </source>
</evidence>
<dbReference type="PANTHER" id="PTHR21599">
    <property type="entry name" value="GLYCERATE KINASE"/>
    <property type="match status" value="1"/>
</dbReference>
<dbReference type="Pfam" id="PF02595">
    <property type="entry name" value="Gly_kinase"/>
    <property type="match status" value="1"/>
</dbReference>
<dbReference type="Gene3D" id="3.90.1510.10">
    <property type="entry name" value="Glycerate kinase, domain 2"/>
    <property type="match status" value="1"/>
</dbReference>
<dbReference type="Gene3D" id="3.40.50.10350">
    <property type="entry name" value="Glycerate kinase, domain 1"/>
    <property type="match status" value="1"/>
</dbReference>
<dbReference type="RefSeq" id="WP_185653853.1">
    <property type="nucleotide sequence ID" value="NZ_CP055263.1"/>
</dbReference>
<name>A0ABX6S796_9BACI</name>
<comment type="similarity">
    <text evidence="1 4">Belongs to the glycerate kinase type-1 family.</text>
</comment>
<dbReference type="InterPro" id="IPR036129">
    <property type="entry name" value="Glycerate_kinase_sf"/>
</dbReference>
<protein>
    <submittedName>
        <fullName evidence="5">Glycerate kinase</fullName>
    </submittedName>
</protein>
<dbReference type="NCBIfam" id="TIGR00045">
    <property type="entry name" value="glycerate kinase"/>
    <property type="match status" value="1"/>
</dbReference>
<dbReference type="InterPro" id="IPR018193">
    <property type="entry name" value="Glyc_kinase_flavodox-like_fold"/>
</dbReference>
<keyword evidence="3 4" id="KW-0418">Kinase</keyword>
<dbReference type="EMBL" id="CP055263">
    <property type="protein sequence ID" value="QNF27641.1"/>
    <property type="molecule type" value="Genomic_DNA"/>
</dbReference>
<dbReference type="InterPro" id="IPR018197">
    <property type="entry name" value="Glycerate_kinase_RE-like"/>
</dbReference>
<dbReference type="InterPro" id="IPR004381">
    <property type="entry name" value="Glycerate_kinase"/>
</dbReference>
<dbReference type="SUPFAM" id="SSF110738">
    <property type="entry name" value="Glycerate kinase I"/>
    <property type="match status" value="1"/>
</dbReference>
<keyword evidence="6" id="KW-1185">Reference proteome</keyword>
<evidence type="ECO:0000256" key="1">
    <source>
        <dbReference type="ARBA" id="ARBA00006284"/>
    </source>
</evidence>
<evidence type="ECO:0000313" key="5">
    <source>
        <dbReference type="EMBL" id="QNF27641.1"/>
    </source>
</evidence>
<evidence type="ECO:0000313" key="6">
    <source>
        <dbReference type="Proteomes" id="UP000515490"/>
    </source>
</evidence>
<reference evidence="5 6" key="1">
    <citation type="submission" date="2020-06" db="EMBL/GenBank/DDBJ databases">
        <title>Metabacillus dokdonensis sp. nov., isolated from the rhizosphere of Elymus tsukushiensis, a plant native to the Dokdo Islands, Republic of Korea.</title>
        <authorList>
            <person name="Lee S.Y."/>
            <person name="Hwang Y.J."/>
            <person name="Son J.S."/>
            <person name="Ghim S.Y."/>
        </authorList>
    </citation>
    <scope>NUCLEOTIDE SEQUENCE [LARGE SCALE GENOMIC DNA]</scope>
    <source>
        <strain evidence="5 6">KUDC1714</strain>
    </source>
</reference>
<dbReference type="GO" id="GO:0016301">
    <property type="term" value="F:kinase activity"/>
    <property type="evidence" value="ECO:0007669"/>
    <property type="project" value="UniProtKB-KW"/>
</dbReference>
<organism evidence="5 6">
    <name type="scientific">Metabacillus elymi</name>
    <dbReference type="NCBI Taxonomy" id="2745198"/>
    <lineage>
        <taxon>Bacteria</taxon>
        <taxon>Bacillati</taxon>
        <taxon>Bacillota</taxon>
        <taxon>Bacilli</taxon>
        <taxon>Bacillales</taxon>
        <taxon>Bacillaceae</taxon>
        <taxon>Metabacillus</taxon>
    </lineage>
</organism>
<gene>
    <name evidence="5" type="ORF">HUW50_08950</name>
</gene>